<dbReference type="Proteomes" id="UP000646484">
    <property type="component" value="Unassembled WGS sequence"/>
</dbReference>
<name>A0ABR7CWN7_9BACT</name>
<accession>A0ABR7CWN7</accession>
<dbReference type="PANTHER" id="PTHR43601:SF3">
    <property type="entry name" value="THIOREDOXIN, MITOCHONDRIAL"/>
    <property type="match status" value="1"/>
</dbReference>
<evidence type="ECO:0000313" key="5">
    <source>
        <dbReference type="Proteomes" id="UP000646484"/>
    </source>
</evidence>
<evidence type="ECO:0000256" key="2">
    <source>
        <dbReference type="SAM" id="SignalP"/>
    </source>
</evidence>
<dbReference type="PANTHER" id="PTHR43601">
    <property type="entry name" value="THIOREDOXIN, MITOCHONDRIAL"/>
    <property type="match status" value="1"/>
</dbReference>
<organism evidence="4 5">
    <name type="scientific">Butyricimonas hominis</name>
    <dbReference type="NCBI Taxonomy" id="2763032"/>
    <lineage>
        <taxon>Bacteria</taxon>
        <taxon>Pseudomonadati</taxon>
        <taxon>Bacteroidota</taxon>
        <taxon>Bacteroidia</taxon>
        <taxon>Bacteroidales</taxon>
        <taxon>Odoribacteraceae</taxon>
        <taxon>Butyricimonas</taxon>
    </lineage>
</organism>
<dbReference type="CDD" id="cd02947">
    <property type="entry name" value="TRX_family"/>
    <property type="match status" value="1"/>
</dbReference>
<keyword evidence="5" id="KW-1185">Reference proteome</keyword>
<proteinExistence type="predicted"/>
<reference evidence="4 5" key="1">
    <citation type="submission" date="2020-08" db="EMBL/GenBank/DDBJ databases">
        <title>Genome public.</title>
        <authorList>
            <person name="Liu C."/>
            <person name="Sun Q."/>
        </authorList>
    </citation>
    <scope>NUCLEOTIDE SEQUENCE [LARGE SCALE GENOMIC DNA]</scope>
    <source>
        <strain evidence="4 5">NSJ-56</strain>
    </source>
</reference>
<evidence type="ECO:0000256" key="1">
    <source>
        <dbReference type="ARBA" id="ARBA00023284"/>
    </source>
</evidence>
<gene>
    <name evidence="4" type="ORF">H8S64_03150</name>
</gene>
<dbReference type="Pfam" id="PF00085">
    <property type="entry name" value="Thioredoxin"/>
    <property type="match status" value="1"/>
</dbReference>
<keyword evidence="2" id="KW-0732">Signal</keyword>
<dbReference type="InterPro" id="IPR036249">
    <property type="entry name" value="Thioredoxin-like_sf"/>
</dbReference>
<dbReference type="Gene3D" id="3.40.30.10">
    <property type="entry name" value="Glutaredoxin"/>
    <property type="match status" value="1"/>
</dbReference>
<feature type="domain" description="Thioredoxin" evidence="3">
    <location>
        <begin position="7"/>
        <end position="136"/>
    </location>
</feature>
<keyword evidence="1" id="KW-0676">Redox-active center</keyword>
<dbReference type="SUPFAM" id="SSF52833">
    <property type="entry name" value="Thioredoxin-like"/>
    <property type="match status" value="1"/>
</dbReference>
<dbReference type="EMBL" id="JACOOH010000001">
    <property type="protein sequence ID" value="MBC5620090.1"/>
    <property type="molecule type" value="Genomic_DNA"/>
</dbReference>
<dbReference type="PROSITE" id="PS51352">
    <property type="entry name" value="THIOREDOXIN_2"/>
    <property type="match status" value="1"/>
</dbReference>
<protein>
    <submittedName>
        <fullName evidence="4">Thioredoxin family protein</fullName>
    </submittedName>
</protein>
<comment type="caution">
    <text evidence="4">The sequence shown here is derived from an EMBL/GenBank/DDBJ whole genome shotgun (WGS) entry which is preliminary data.</text>
</comment>
<evidence type="ECO:0000313" key="4">
    <source>
        <dbReference type="EMBL" id="MBC5620090.1"/>
    </source>
</evidence>
<dbReference type="RefSeq" id="WP_186974901.1">
    <property type="nucleotide sequence ID" value="NZ_JACOOH010000001.1"/>
</dbReference>
<dbReference type="InterPro" id="IPR013766">
    <property type="entry name" value="Thioredoxin_domain"/>
</dbReference>
<evidence type="ECO:0000259" key="3">
    <source>
        <dbReference type="PROSITE" id="PS51352"/>
    </source>
</evidence>
<feature type="chain" id="PRO_5047091345" evidence="2">
    <location>
        <begin position="21"/>
        <end position="366"/>
    </location>
</feature>
<sequence length="366" mass="41952">MKRIIMLLFVVMSLGITANAQEGVKFEELTFKEALAKAKAENKLVFMDCYTSWCAPCKRMLNTVFVTKEAGDFFNPRFVSVKYDMEKGEGIELAKQFSVKSFPTFFIFRPDGSIQHKIGGAGSLKSFIAWVERGLNEETSFDYLNKQYDKGAITKDQLLTYYWVLICAGEQAKANKILEELKKQVVDSDKLKADYWFLIEGTSYGSADFNFILNNFSKLKESVGLEKLDKYLAENYNKTINEAIQKKTVKDENGMKKLFSQISKEWASCSWTPDKRLQNKLKLLEACAAQDSKRIISCMDSGLNKQENTKWNFDLWVILSALDFVNVSGEKVDNAKVLALETRINGYFASSESMKKRLEPYFEKFR</sequence>
<feature type="signal peptide" evidence="2">
    <location>
        <begin position="1"/>
        <end position="20"/>
    </location>
</feature>
<dbReference type="PROSITE" id="PS00194">
    <property type="entry name" value="THIOREDOXIN_1"/>
    <property type="match status" value="1"/>
</dbReference>
<dbReference type="InterPro" id="IPR017937">
    <property type="entry name" value="Thioredoxin_CS"/>
</dbReference>